<reference evidence="1 2" key="1">
    <citation type="journal article" date="2023" name="Science">
        <title>Complex scaffold remodeling in plant triterpene biosynthesis.</title>
        <authorList>
            <person name="De La Pena R."/>
            <person name="Hodgson H."/>
            <person name="Liu J.C."/>
            <person name="Stephenson M.J."/>
            <person name="Martin A.C."/>
            <person name="Owen C."/>
            <person name="Harkess A."/>
            <person name="Leebens-Mack J."/>
            <person name="Jimenez L.E."/>
            <person name="Osbourn A."/>
            <person name="Sattely E.S."/>
        </authorList>
    </citation>
    <scope>NUCLEOTIDE SEQUENCE [LARGE SCALE GENOMIC DNA]</scope>
    <source>
        <strain evidence="2">cv. JPN11</strain>
        <tissue evidence="1">Leaf</tissue>
    </source>
</reference>
<dbReference type="EMBL" id="CM051407">
    <property type="protein sequence ID" value="KAJ4701258.1"/>
    <property type="molecule type" value="Genomic_DNA"/>
</dbReference>
<evidence type="ECO:0000313" key="1">
    <source>
        <dbReference type="EMBL" id="KAJ4701258.1"/>
    </source>
</evidence>
<dbReference type="Proteomes" id="UP001164539">
    <property type="component" value="Chromosome 14"/>
</dbReference>
<organism evidence="1 2">
    <name type="scientific">Melia azedarach</name>
    <name type="common">Chinaberry tree</name>
    <dbReference type="NCBI Taxonomy" id="155640"/>
    <lineage>
        <taxon>Eukaryota</taxon>
        <taxon>Viridiplantae</taxon>
        <taxon>Streptophyta</taxon>
        <taxon>Embryophyta</taxon>
        <taxon>Tracheophyta</taxon>
        <taxon>Spermatophyta</taxon>
        <taxon>Magnoliopsida</taxon>
        <taxon>eudicotyledons</taxon>
        <taxon>Gunneridae</taxon>
        <taxon>Pentapetalae</taxon>
        <taxon>rosids</taxon>
        <taxon>malvids</taxon>
        <taxon>Sapindales</taxon>
        <taxon>Meliaceae</taxon>
        <taxon>Melia</taxon>
    </lineage>
</organism>
<keyword evidence="2" id="KW-1185">Reference proteome</keyword>
<gene>
    <name evidence="1" type="ORF">OWV82_024526</name>
</gene>
<evidence type="ECO:0000313" key="2">
    <source>
        <dbReference type="Proteomes" id="UP001164539"/>
    </source>
</evidence>
<sequence length="165" mass="17754">MAMAGVGAAGPCLVEAYAMRAQYKEKIMKKQQKLQAADQSTKAGMVVDVEKKIPSGCFFWVSKKTYSAKVSSANDCDVKNLFKDLLGLYMAGIGAAGVSLADAYTVRAMYKEKMKKRQAADQITSGLVVDDESNETPTGCVFWASKKSHSAKVSSAECDRNLATS</sequence>
<proteinExistence type="predicted"/>
<accession>A0ACC1WSJ7</accession>
<comment type="caution">
    <text evidence="1">The sequence shown here is derived from an EMBL/GenBank/DDBJ whole genome shotgun (WGS) entry which is preliminary data.</text>
</comment>
<protein>
    <submittedName>
        <fullName evidence="1">Uncharacterized protein</fullName>
    </submittedName>
</protein>
<name>A0ACC1WSJ7_MELAZ</name>